<dbReference type="Proteomes" id="UP000823912">
    <property type="component" value="Unassembled WGS sequence"/>
</dbReference>
<feature type="domain" description="RNA-binding S4" evidence="2">
    <location>
        <begin position="174"/>
        <end position="229"/>
    </location>
</feature>
<dbReference type="InterPro" id="IPR012677">
    <property type="entry name" value="Nucleotide-bd_a/b_plait_sf"/>
</dbReference>
<organism evidence="3 4">
    <name type="scientific">Candidatus Pullilachnospira gallistercoris</name>
    <dbReference type="NCBI Taxonomy" id="2840911"/>
    <lineage>
        <taxon>Bacteria</taxon>
        <taxon>Bacillati</taxon>
        <taxon>Bacillota</taxon>
        <taxon>Clostridia</taxon>
        <taxon>Lachnospirales</taxon>
        <taxon>Lachnospiraceae</taxon>
        <taxon>Lachnospiraceae incertae sedis</taxon>
        <taxon>Candidatus Pullilachnospira</taxon>
    </lineage>
</organism>
<name>A0A9D1EBN7_9FIRM</name>
<evidence type="ECO:0000313" key="4">
    <source>
        <dbReference type="Proteomes" id="UP000823912"/>
    </source>
</evidence>
<protein>
    <recommendedName>
        <fullName evidence="2">RNA-binding S4 domain-containing protein</fullName>
    </recommendedName>
</protein>
<dbReference type="Gene3D" id="3.30.1370.160">
    <property type="match status" value="1"/>
</dbReference>
<dbReference type="GO" id="GO:0003723">
    <property type="term" value="F:RNA binding"/>
    <property type="evidence" value="ECO:0007669"/>
    <property type="project" value="UniProtKB-KW"/>
</dbReference>
<reference evidence="3" key="1">
    <citation type="submission" date="2020-10" db="EMBL/GenBank/DDBJ databases">
        <authorList>
            <person name="Gilroy R."/>
        </authorList>
    </citation>
    <scope>NUCLEOTIDE SEQUENCE</scope>
    <source>
        <strain evidence="3">ChiSjej5B23-6657</strain>
    </source>
</reference>
<gene>
    <name evidence="3" type="ORF">IAA55_11445</name>
</gene>
<dbReference type="Gene3D" id="3.10.290.10">
    <property type="entry name" value="RNA-binding S4 domain"/>
    <property type="match status" value="1"/>
</dbReference>
<accession>A0A9D1EBN7</accession>
<dbReference type="InterPro" id="IPR036986">
    <property type="entry name" value="S4_RNA-bd_sf"/>
</dbReference>
<evidence type="ECO:0000313" key="3">
    <source>
        <dbReference type="EMBL" id="HIR71877.1"/>
    </source>
</evidence>
<dbReference type="AlphaFoldDB" id="A0A9D1EBN7"/>
<dbReference type="PROSITE" id="PS50889">
    <property type="entry name" value="S4"/>
    <property type="match status" value="1"/>
</dbReference>
<sequence length="250" mass="28939">MNREDQQLIRRFSDLSRQAYQKNRVMFSDFLNMNELSLLYRGEKSYDTSFAVWGGYEYAERQMVSFQPDALYYEWQYPIVCLSFTPVNRRFAESLTHRDVLGAIMHLSIERSKIGDILVREDQIIVFCTEAVADVIREELCQIRHTRVTGNVISGEQIHIVPDFEDCSGFVSSNRLDAFVAEICRFSRSQAKEALQSEKIFINGKCMTDSSHKLAPGDVISVRGFGKIIFDDFYGQSKKGRLGILYRKYK</sequence>
<dbReference type="EMBL" id="DVHM01000189">
    <property type="protein sequence ID" value="HIR71877.1"/>
    <property type="molecule type" value="Genomic_DNA"/>
</dbReference>
<evidence type="ECO:0000259" key="2">
    <source>
        <dbReference type="SMART" id="SM00363"/>
    </source>
</evidence>
<dbReference type="SMART" id="SM00363">
    <property type="entry name" value="S4"/>
    <property type="match status" value="1"/>
</dbReference>
<keyword evidence="1" id="KW-0694">RNA-binding</keyword>
<dbReference type="InterPro" id="IPR040591">
    <property type="entry name" value="RqcP2_RBD"/>
</dbReference>
<dbReference type="Gene3D" id="3.30.70.330">
    <property type="match status" value="1"/>
</dbReference>
<dbReference type="SUPFAM" id="SSF55174">
    <property type="entry name" value="Alpha-L RNA-binding motif"/>
    <property type="match status" value="1"/>
</dbReference>
<comment type="caution">
    <text evidence="3">The sequence shown here is derived from an EMBL/GenBank/DDBJ whole genome shotgun (WGS) entry which is preliminary data.</text>
</comment>
<dbReference type="Pfam" id="PF01479">
    <property type="entry name" value="S4"/>
    <property type="match status" value="1"/>
</dbReference>
<proteinExistence type="predicted"/>
<dbReference type="InterPro" id="IPR002942">
    <property type="entry name" value="S4_RNA-bd"/>
</dbReference>
<dbReference type="Pfam" id="PF17774">
    <property type="entry name" value="YlmH_RBD"/>
    <property type="match status" value="1"/>
</dbReference>
<evidence type="ECO:0000256" key="1">
    <source>
        <dbReference type="PROSITE-ProRule" id="PRU00182"/>
    </source>
</evidence>
<reference evidence="3" key="2">
    <citation type="journal article" date="2021" name="PeerJ">
        <title>Extensive microbial diversity within the chicken gut microbiome revealed by metagenomics and culture.</title>
        <authorList>
            <person name="Gilroy R."/>
            <person name="Ravi A."/>
            <person name="Getino M."/>
            <person name="Pursley I."/>
            <person name="Horton D.L."/>
            <person name="Alikhan N.F."/>
            <person name="Baker D."/>
            <person name="Gharbi K."/>
            <person name="Hall N."/>
            <person name="Watson M."/>
            <person name="Adriaenssens E.M."/>
            <person name="Foster-Nyarko E."/>
            <person name="Jarju S."/>
            <person name="Secka A."/>
            <person name="Antonio M."/>
            <person name="Oren A."/>
            <person name="Chaudhuri R.R."/>
            <person name="La Ragione R."/>
            <person name="Hildebrand F."/>
            <person name="Pallen M.J."/>
        </authorList>
    </citation>
    <scope>NUCLEOTIDE SEQUENCE</scope>
    <source>
        <strain evidence="3">ChiSjej5B23-6657</strain>
    </source>
</reference>
<dbReference type="CDD" id="cd00165">
    <property type="entry name" value="S4"/>
    <property type="match status" value="1"/>
</dbReference>